<accession>A0A3S4STR6</accession>
<dbReference type="RefSeq" id="WP_164715687.1">
    <property type="nucleotide sequence ID" value="NZ_JAHCYV010000001.1"/>
</dbReference>
<protein>
    <recommendedName>
        <fullName evidence="3">Motility accessory factor</fullName>
    </recommendedName>
</protein>
<evidence type="ECO:0008006" key="3">
    <source>
        <dbReference type="Google" id="ProtNLM"/>
    </source>
</evidence>
<reference evidence="1 2" key="1">
    <citation type="submission" date="2018-12" db="EMBL/GenBank/DDBJ databases">
        <authorList>
            <consortium name="Pathogen Informatics"/>
        </authorList>
    </citation>
    <scope>NUCLEOTIDE SEQUENCE [LARGE SCALE GENOMIC DNA]</scope>
    <source>
        <strain evidence="1 2">NCTC11541</strain>
    </source>
</reference>
<evidence type="ECO:0000313" key="1">
    <source>
        <dbReference type="EMBL" id="VEG85206.1"/>
    </source>
</evidence>
<proteinExistence type="predicted"/>
<dbReference type="Proteomes" id="UP000278157">
    <property type="component" value="Chromosome"/>
</dbReference>
<sequence>MNTLEKNLNALENQTLKLELRDIKHTHIKPVFGKDSLELNFSNLEGGGG</sequence>
<dbReference type="EMBL" id="LR134372">
    <property type="protein sequence ID" value="VEG85206.1"/>
    <property type="molecule type" value="Genomic_DNA"/>
</dbReference>
<gene>
    <name evidence="1" type="ORF">NCTC11541_01249</name>
</gene>
<dbReference type="AlphaFoldDB" id="A0A3S4STR6"/>
<evidence type="ECO:0000313" key="2">
    <source>
        <dbReference type="Proteomes" id="UP000278157"/>
    </source>
</evidence>
<name>A0A3S4STR6_CAMUP</name>
<organism evidence="1 2">
    <name type="scientific">Campylobacter upsaliensis</name>
    <dbReference type="NCBI Taxonomy" id="28080"/>
    <lineage>
        <taxon>Bacteria</taxon>
        <taxon>Pseudomonadati</taxon>
        <taxon>Campylobacterota</taxon>
        <taxon>Epsilonproteobacteria</taxon>
        <taxon>Campylobacterales</taxon>
        <taxon>Campylobacteraceae</taxon>
        <taxon>Campylobacter</taxon>
    </lineage>
</organism>